<dbReference type="Proteomes" id="UP000290649">
    <property type="component" value="Unassembled WGS sequence"/>
</dbReference>
<proteinExistence type="predicted"/>
<evidence type="ECO:0000313" key="1">
    <source>
        <dbReference type="EMBL" id="RXJ04479.1"/>
    </source>
</evidence>
<name>A0A4Q0VY38_9BACI</name>
<comment type="caution">
    <text evidence="1">The sequence shown here is derived from an EMBL/GenBank/DDBJ whole genome shotgun (WGS) entry which is preliminary data.</text>
</comment>
<sequence>MTIKIYEKKWNGVIHQIKLKAFQEGDRKLTAAETKRIREIESVYIDTISLTNTYKVLIELRDDHLEQKYINDFKVAKAALGLR</sequence>
<dbReference type="AlphaFoldDB" id="A0A4Q0VY38"/>
<reference evidence="1 2" key="1">
    <citation type="journal article" date="2019" name="Int. J. Syst. Evol. Microbiol.">
        <title>Anaerobacillus alkaliphilus sp. nov., a novel alkaliphilic and moderately halophilic bacterium.</title>
        <authorList>
            <person name="Borsodi A.K."/>
            <person name="Aszalos J.M."/>
            <person name="Bihari P."/>
            <person name="Nagy I."/>
            <person name="Schumann P."/>
            <person name="Sproer C."/>
            <person name="Kovacs A.L."/>
            <person name="Boka K."/>
            <person name="Dobosy P."/>
            <person name="Ovari M."/>
            <person name="Szili-Kovacs T."/>
            <person name="Toth E."/>
        </authorList>
    </citation>
    <scope>NUCLEOTIDE SEQUENCE [LARGE SCALE GENOMIC DNA]</scope>
    <source>
        <strain evidence="1 2">B16-10</strain>
    </source>
</reference>
<evidence type="ECO:0000313" key="2">
    <source>
        <dbReference type="Proteomes" id="UP000290649"/>
    </source>
</evidence>
<organism evidence="1 2">
    <name type="scientific">Anaerobacillus alkaliphilus</name>
    <dbReference type="NCBI Taxonomy" id="1548597"/>
    <lineage>
        <taxon>Bacteria</taxon>
        <taxon>Bacillati</taxon>
        <taxon>Bacillota</taxon>
        <taxon>Bacilli</taxon>
        <taxon>Bacillales</taxon>
        <taxon>Bacillaceae</taxon>
        <taxon>Anaerobacillus</taxon>
    </lineage>
</organism>
<keyword evidence="2" id="KW-1185">Reference proteome</keyword>
<accession>A0A4Q0VY38</accession>
<protein>
    <submittedName>
        <fullName evidence="1">Uncharacterized protein</fullName>
    </submittedName>
</protein>
<gene>
    <name evidence="1" type="ORF">DS745_03600</name>
</gene>
<dbReference type="EMBL" id="QOUX01000001">
    <property type="protein sequence ID" value="RXJ04479.1"/>
    <property type="molecule type" value="Genomic_DNA"/>
</dbReference>